<dbReference type="PRINTS" id="PR00297">
    <property type="entry name" value="CHAPERONIN10"/>
</dbReference>
<sequence length="243" mass="25761">MKLFCAAISLLVIESAFGFTSLAPGSRPAFSLTQCSATTLDGRKITGDVKPLNNFVLVKIGEAREQTEGGILLTGKAKIKKTEGTVVAIGPGRTHQDSGIVFDMPVSEGQGVVYGKFDGTEINIGGAKHVLIRDDDILVKFTGDLSLDSVDMVRDNVLVYVENDESETDGGILIAKSSSADKKPSTGIVVKVGPGKMASDGSLMSMDVAVDDMVKFRDFAGMDVEIDGKEYSVVKMADILAQF</sequence>
<evidence type="ECO:0000256" key="7">
    <source>
        <dbReference type="SAM" id="SignalP"/>
    </source>
</evidence>
<dbReference type="Proteomes" id="UP000836788">
    <property type="component" value="Chromosome 10"/>
</dbReference>
<proteinExistence type="inferred from homology"/>
<dbReference type="FunFam" id="2.30.33.40:FF:000001">
    <property type="entry name" value="10 kDa chaperonin"/>
    <property type="match status" value="2"/>
</dbReference>
<keyword evidence="2 6" id="KW-0143">Chaperone</keyword>
<dbReference type="HAMAP" id="MF_00580">
    <property type="entry name" value="CH10"/>
    <property type="match status" value="1"/>
</dbReference>
<dbReference type="Gene3D" id="2.30.33.40">
    <property type="entry name" value="GroES chaperonin"/>
    <property type="match status" value="2"/>
</dbReference>
<dbReference type="GO" id="GO:0046872">
    <property type="term" value="F:metal ion binding"/>
    <property type="evidence" value="ECO:0007669"/>
    <property type="project" value="TreeGrafter"/>
</dbReference>
<gene>
    <name evidence="8" type="ORF">PTTT1_LOCUS7215</name>
</gene>
<dbReference type="CDD" id="cd00320">
    <property type="entry name" value="cpn10"/>
    <property type="match status" value="2"/>
</dbReference>
<feature type="signal peptide" evidence="7">
    <location>
        <begin position="1"/>
        <end position="18"/>
    </location>
</feature>
<dbReference type="AlphaFoldDB" id="A0A8J9SZJ8"/>
<dbReference type="GO" id="GO:0051082">
    <property type="term" value="F:unfolded protein binding"/>
    <property type="evidence" value="ECO:0007669"/>
    <property type="project" value="TreeGrafter"/>
</dbReference>
<dbReference type="SMART" id="SM00883">
    <property type="entry name" value="Cpn10"/>
    <property type="match status" value="2"/>
</dbReference>
<dbReference type="GO" id="GO:0051087">
    <property type="term" value="F:protein-folding chaperone binding"/>
    <property type="evidence" value="ECO:0007669"/>
    <property type="project" value="TreeGrafter"/>
</dbReference>
<evidence type="ECO:0000256" key="4">
    <source>
        <dbReference type="ARBA" id="ARBA00073031"/>
    </source>
</evidence>
<name>A0A8J9SZJ8_PHATR</name>
<comment type="similarity">
    <text evidence="1 6">Belongs to the GroES chaperonin family.</text>
</comment>
<organism evidence="8">
    <name type="scientific">Phaeodactylum tricornutum</name>
    <name type="common">Diatom</name>
    <dbReference type="NCBI Taxonomy" id="2850"/>
    <lineage>
        <taxon>Eukaryota</taxon>
        <taxon>Sar</taxon>
        <taxon>Stramenopiles</taxon>
        <taxon>Ochrophyta</taxon>
        <taxon>Bacillariophyta</taxon>
        <taxon>Bacillariophyceae</taxon>
        <taxon>Bacillariophycidae</taxon>
        <taxon>Naviculales</taxon>
        <taxon>Phaeodactylaceae</taxon>
        <taxon>Phaeodactylum</taxon>
    </lineage>
</organism>
<reference evidence="8" key="1">
    <citation type="submission" date="2022-02" db="EMBL/GenBank/DDBJ databases">
        <authorList>
            <person name="Giguere J D."/>
        </authorList>
    </citation>
    <scope>NUCLEOTIDE SEQUENCE</scope>
    <source>
        <strain evidence="8">CCAP 1055/1</strain>
    </source>
</reference>
<dbReference type="InterPro" id="IPR037124">
    <property type="entry name" value="Chaperonin_GroES_sf"/>
</dbReference>
<evidence type="ECO:0000256" key="6">
    <source>
        <dbReference type="RuleBase" id="RU003479"/>
    </source>
</evidence>
<dbReference type="InterPro" id="IPR020818">
    <property type="entry name" value="Chaperonin_GroES"/>
</dbReference>
<dbReference type="InterPro" id="IPR011032">
    <property type="entry name" value="GroES-like_sf"/>
</dbReference>
<evidence type="ECO:0000256" key="5">
    <source>
        <dbReference type="ARBA" id="ARBA00079398"/>
    </source>
</evidence>
<evidence type="ECO:0000256" key="3">
    <source>
        <dbReference type="ARBA" id="ARBA00031971"/>
    </source>
</evidence>
<dbReference type="GO" id="GO:0005739">
    <property type="term" value="C:mitochondrion"/>
    <property type="evidence" value="ECO:0007669"/>
    <property type="project" value="TreeGrafter"/>
</dbReference>
<accession>A0A8J9SZJ8</accession>
<dbReference type="SUPFAM" id="SSF50129">
    <property type="entry name" value="GroES-like"/>
    <property type="match status" value="2"/>
</dbReference>
<dbReference type="EMBL" id="OU594951">
    <property type="protein sequence ID" value="CAG9278529.1"/>
    <property type="molecule type" value="Genomic_DNA"/>
</dbReference>
<evidence type="ECO:0000313" key="8">
    <source>
        <dbReference type="EMBL" id="CAG9278529.1"/>
    </source>
</evidence>
<dbReference type="GO" id="GO:0005524">
    <property type="term" value="F:ATP binding"/>
    <property type="evidence" value="ECO:0007669"/>
    <property type="project" value="InterPro"/>
</dbReference>
<dbReference type="GO" id="GO:0044183">
    <property type="term" value="F:protein folding chaperone"/>
    <property type="evidence" value="ECO:0007669"/>
    <property type="project" value="InterPro"/>
</dbReference>
<evidence type="ECO:0000256" key="1">
    <source>
        <dbReference type="ARBA" id="ARBA00006975"/>
    </source>
</evidence>
<keyword evidence="7" id="KW-0732">Signal</keyword>
<dbReference type="OMA" id="DIRVNDY"/>
<protein>
    <recommendedName>
        <fullName evidence="4">20 kDa chaperonin, chloroplastic</fullName>
    </recommendedName>
    <alternativeName>
        <fullName evidence="3">Chaperonin 10</fullName>
    </alternativeName>
    <alternativeName>
        <fullName evidence="5">Protein Cpn21</fullName>
    </alternativeName>
</protein>
<dbReference type="PANTHER" id="PTHR10772:SF63">
    <property type="entry name" value="20 KDA CHAPERONIN, CHLOROPLASTIC"/>
    <property type="match status" value="1"/>
</dbReference>
<dbReference type="Pfam" id="PF00166">
    <property type="entry name" value="Cpn10"/>
    <property type="match status" value="2"/>
</dbReference>
<dbReference type="PANTHER" id="PTHR10772">
    <property type="entry name" value="10 KDA HEAT SHOCK PROTEIN"/>
    <property type="match status" value="1"/>
</dbReference>
<evidence type="ECO:0000256" key="2">
    <source>
        <dbReference type="ARBA" id="ARBA00023186"/>
    </source>
</evidence>
<feature type="chain" id="PRO_5035478651" description="20 kDa chaperonin, chloroplastic" evidence="7">
    <location>
        <begin position="19"/>
        <end position="243"/>
    </location>
</feature>